<protein>
    <submittedName>
        <fullName evidence="2">DUF3987 domain-containing protein</fullName>
    </submittedName>
</protein>
<evidence type="ECO:0000256" key="1">
    <source>
        <dbReference type="SAM" id="MobiDB-lite"/>
    </source>
</evidence>
<evidence type="ECO:0000313" key="2">
    <source>
        <dbReference type="EMBL" id="MQN11562.1"/>
    </source>
</evidence>
<dbReference type="Proteomes" id="UP000442105">
    <property type="component" value="Unassembled WGS sequence"/>
</dbReference>
<dbReference type="RefSeq" id="WP_153127729.1">
    <property type="nucleotide sequence ID" value="NZ_VZCW01000042.1"/>
</dbReference>
<sequence>MMENSKIQLQVDSQKKPATQPQVATQTGNQKEVVSKMNIEDEPQPDLNPLIRDKDYPAGVREWMMTAPAELKFATLAVASAMLAVYATRLRLNYVYDNSLSAILLHVLVCGEQSSGKSFARYLMTYLMAPLQKRDAEQRSVEQKYAELKRRQGKKDGKLPPEPKTDITLLHENLSLSMLIKRADAPVKLYGCPKTLFQFADEIGAIVQASKRQLSDIKQINKTGYDLGSLFGQDYLSESSYSAVVDLMLCYVYTGTPAAINRYMDKAAIEGGSVTRTILCNIENRLGDNPLMFKTLSAEQIESLDNILEKLMQGCYEEDGKKLCEERLLDTQWLDSTVQRWCELQRKRVLKTMSKALDVFYKRSSVSAFRIASLMQYLYQLEGVKEDQEIHKLVKQIYLACADRILQNMLGKWGHVFEEINAESELVPYKTNNWFDELPQQFSRDFLAEYLKRNDLKTPVKNFICNWTRKGWIKKIEKNVYSKTGKENKKKQRNNDR</sequence>
<dbReference type="EMBL" id="VZCW01000042">
    <property type="protein sequence ID" value="MQN11562.1"/>
    <property type="molecule type" value="Genomic_DNA"/>
</dbReference>
<evidence type="ECO:0000313" key="3">
    <source>
        <dbReference type="Proteomes" id="UP000442105"/>
    </source>
</evidence>
<comment type="caution">
    <text evidence="2">The sequence shown here is derived from an EMBL/GenBank/DDBJ whole genome shotgun (WGS) entry which is preliminary data.</text>
</comment>
<accession>A0AA90UD77</accession>
<feature type="compositionally biased region" description="Polar residues" evidence="1">
    <location>
        <begin position="1"/>
        <end position="32"/>
    </location>
</feature>
<name>A0AA90UD77_9BACT</name>
<feature type="region of interest" description="Disordered" evidence="1">
    <location>
        <begin position="1"/>
        <end position="34"/>
    </location>
</feature>
<gene>
    <name evidence="2" type="ORF">F7D95_01740</name>
</gene>
<organism evidence="2 3">
    <name type="scientific">Segatella copri</name>
    <dbReference type="NCBI Taxonomy" id="165179"/>
    <lineage>
        <taxon>Bacteria</taxon>
        <taxon>Pseudomonadati</taxon>
        <taxon>Bacteroidota</taxon>
        <taxon>Bacteroidia</taxon>
        <taxon>Bacteroidales</taxon>
        <taxon>Prevotellaceae</taxon>
        <taxon>Segatella</taxon>
    </lineage>
</organism>
<proteinExistence type="predicted"/>
<dbReference type="AlphaFoldDB" id="A0AA90UD77"/>
<reference evidence="3" key="1">
    <citation type="submission" date="2019-09" db="EMBL/GenBank/DDBJ databases">
        <title>Distinct polysaccharide growth profiles of human intestinal Prevotella copri isolates.</title>
        <authorList>
            <person name="Fehlner-Peach H."/>
            <person name="Magnabosco C."/>
            <person name="Raghavan V."/>
            <person name="Scher J.U."/>
            <person name="Tett A."/>
            <person name="Cox L.M."/>
            <person name="Gottsegen C."/>
            <person name="Watters A."/>
            <person name="Wiltshire- Gordon J.D."/>
            <person name="Segata N."/>
            <person name="Bonneau R."/>
            <person name="Littman D.R."/>
        </authorList>
    </citation>
    <scope>NUCLEOTIDE SEQUENCE [LARGE SCALE GENOMIC DNA]</scope>
    <source>
        <strain evidence="3">iAQ1179</strain>
    </source>
</reference>